<dbReference type="InterPro" id="IPR036393">
    <property type="entry name" value="AceGlu_kinase-like_sf"/>
</dbReference>
<dbReference type="PANTHER" id="PTHR30602:SF9">
    <property type="entry name" value="AMINO-ACID N-ACETYLTRANSFERASE"/>
    <property type="match status" value="1"/>
</dbReference>
<name>A0A3L6DPY6_MAIZE</name>
<dbReference type="Proteomes" id="UP000251960">
    <property type="component" value="Chromosome 8"/>
</dbReference>
<dbReference type="SUPFAM" id="SSF53633">
    <property type="entry name" value="Carbamate kinase-like"/>
    <property type="match status" value="1"/>
</dbReference>
<dbReference type="PANTHER" id="PTHR30602">
    <property type="entry name" value="AMINO-ACID ACETYLTRANSFERASE"/>
    <property type="match status" value="1"/>
</dbReference>
<evidence type="ECO:0000313" key="1">
    <source>
        <dbReference type="EMBL" id="PWZ10766.1"/>
    </source>
</evidence>
<organism evidence="1">
    <name type="scientific">Zea mays</name>
    <name type="common">Maize</name>
    <dbReference type="NCBI Taxonomy" id="4577"/>
    <lineage>
        <taxon>Eukaryota</taxon>
        <taxon>Viridiplantae</taxon>
        <taxon>Streptophyta</taxon>
        <taxon>Embryophyta</taxon>
        <taxon>Tracheophyta</taxon>
        <taxon>Spermatophyta</taxon>
        <taxon>Magnoliopsida</taxon>
        <taxon>Liliopsida</taxon>
        <taxon>Poales</taxon>
        <taxon>Poaceae</taxon>
        <taxon>PACMAD clade</taxon>
        <taxon>Panicoideae</taxon>
        <taxon>Andropogonodae</taxon>
        <taxon>Andropogoneae</taxon>
        <taxon>Tripsacinae</taxon>
        <taxon>Zea</taxon>
    </lineage>
</organism>
<gene>
    <name evidence="1" type="primary">NAGS1_0</name>
    <name evidence="1" type="ORF">Zm00014a_024252</name>
</gene>
<dbReference type="EMBL" id="NCVQ01000009">
    <property type="protein sequence ID" value="PWZ10766.1"/>
    <property type="molecule type" value="Genomic_DNA"/>
</dbReference>
<keyword evidence="1" id="KW-0808">Transferase</keyword>
<dbReference type="AlphaFoldDB" id="A0A3L6DPY6"/>
<accession>A0A3L6DPY6</accession>
<dbReference type="GO" id="GO:0004042">
    <property type="term" value="F:L-glutamate N-acetyltransferase activity"/>
    <property type="evidence" value="ECO:0007669"/>
    <property type="project" value="InterPro"/>
</dbReference>
<dbReference type="ExpressionAtlas" id="A0A3L6DPY6">
    <property type="expression patterns" value="baseline and differential"/>
</dbReference>
<comment type="caution">
    <text evidence="1">The sequence shown here is derived from an EMBL/GenBank/DDBJ whole genome shotgun (WGS) entry which is preliminary data.</text>
</comment>
<dbReference type="InterPro" id="IPR010167">
    <property type="entry name" value="NH2A_AcTrfase"/>
</dbReference>
<dbReference type="Gene3D" id="3.40.1160.10">
    <property type="entry name" value="Acetylglutamate kinase-like"/>
    <property type="match status" value="1"/>
</dbReference>
<protein>
    <submittedName>
        <fullName evidence="1">Putative amino-acid acetyltransferase NAGS1, chloroplastic</fullName>
    </submittedName>
</protein>
<sequence length="486" mass="53537">MQRYSELGTCEILICLIFSFKDEDVENLLEYHGFGLRQYEELYLVKEGPFLNSESDFPSGCSQLVHSKKSQRVVDDVSYGPDCAQTSKEKTVFPYTGQPVAGKRDLFLPQNAPAIPPDGRMDLDPSFPGPISITPDRQISPLFSDPFSPRAASKLFSSTHPKPLSPTDGRKDRFSSVLTVVSPRTGKRDILSKTPKVASPKAEGKTKLVNGLIAEDQDSGVAEIPQKVEMQTDILWSQANTQNTNALAEPIVSHPLADRMSLNYSSMYGAEDDFRAHVSGIGADMDEGTPSDHECLVIGAGLPISSPLSYHEEYEDHSISNDTNDDWLPIVMPAKKLISDENLKAILRKWRQHAADKRLLREQKNALADISLLHGLGIKFVLVPGTHIQIDKLLSERGNKAKYVGQYIITDGDARKAAMDAAGRIRLTIEAKLSPGPPMLNLRRHGVIGRWHGLVDSIASGNFLGAKMSLQKKDNLTSLSFLFITS</sequence>
<proteinExistence type="predicted"/>
<dbReference type="GO" id="GO:0005737">
    <property type="term" value="C:cytoplasm"/>
    <property type="evidence" value="ECO:0007669"/>
    <property type="project" value="InterPro"/>
</dbReference>
<reference evidence="1" key="1">
    <citation type="journal article" date="2018" name="Nat. Genet.">
        <title>Extensive intraspecific gene order and gene structural variations between Mo17 and other maize genomes.</title>
        <authorList>
            <person name="Sun S."/>
            <person name="Zhou Y."/>
            <person name="Chen J."/>
            <person name="Shi J."/>
            <person name="Zhao H."/>
            <person name="Zhao H."/>
            <person name="Song W."/>
            <person name="Zhang M."/>
            <person name="Cui Y."/>
            <person name="Dong X."/>
            <person name="Liu H."/>
            <person name="Ma X."/>
            <person name="Jiao Y."/>
            <person name="Wang B."/>
            <person name="Wei X."/>
            <person name="Stein J.C."/>
            <person name="Glaubitz J.C."/>
            <person name="Lu F."/>
            <person name="Yu G."/>
            <person name="Liang C."/>
            <person name="Fengler K."/>
            <person name="Li B."/>
            <person name="Rafalski A."/>
            <person name="Schnable P.S."/>
            <person name="Ware D.H."/>
            <person name="Buckler E.S."/>
            <person name="Lai J."/>
        </authorList>
    </citation>
    <scope>NUCLEOTIDE SEQUENCE [LARGE SCALE GENOMIC DNA]</scope>
    <source>
        <tissue evidence="1">Seedling</tissue>
    </source>
</reference>
<dbReference type="GO" id="GO:0006526">
    <property type="term" value="P:L-arginine biosynthetic process"/>
    <property type="evidence" value="ECO:0007669"/>
    <property type="project" value="InterPro"/>
</dbReference>